<keyword evidence="2" id="KW-0408">Iron</keyword>
<evidence type="ECO:0000313" key="6">
    <source>
        <dbReference type="Proteomes" id="UP000789359"/>
    </source>
</evidence>
<protein>
    <recommendedName>
        <fullName evidence="4">Radical SAM core domain-containing protein</fullName>
    </recommendedName>
</protein>
<dbReference type="Proteomes" id="UP000789359">
    <property type="component" value="Unassembled WGS sequence"/>
</dbReference>
<sequence length="283" mass="32603">MKISHIQASDPLTRSKLADFAINPYVGCAFACRYCYACFTKPASHKDDKWGEFVDAKIFSKPINLAKIYNKSVVISPISDCYGPLERKLELTRNLLSQLANTRCKIQIITKSSLVTRDIDILKHLQNVNVAISLNTLDEKFASDMDRASSVSARLEALKILHENGIKTSMYISPIFIGITDVFALIKTSKNFVDHYMFESLNLRYPYKDDILSYITQNYTFLSPLYTQIYLKNDIRPLESLRQKIVKFCQQNDINFSDHMFHRVIKEQDKAKKEPNFSQPTLF</sequence>
<evidence type="ECO:0000256" key="3">
    <source>
        <dbReference type="ARBA" id="ARBA00023014"/>
    </source>
</evidence>
<evidence type="ECO:0000313" key="5">
    <source>
        <dbReference type="EMBL" id="CAD7288872.1"/>
    </source>
</evidence>
<dbReference type="PANTHER" id="PTHR43432">
    <property type="entry name" value="SLR0285 PROTEIN"/>
    <property type="match status" value="1"/>
</dbReference>
<name>A0ABM8Q7M5_9BACT</name>
<gene>
    <name evidence="5" type="ORF">LMG8286_01570</name>
</gene>
<dbReference type="InterPro" id="IPR058240">
    <property type="entry name" value="rSAM_sf"/>
</dbReference>
<dbReference type="PANTHER" id="PTHR43432:SF6">
    <property type="entry name" value="RADICAL SAM CORE DOMAIN-CONTAINING PROTEIN"/>
    <property type="match status" value="1"/>
</dbReference>
<comment type="caution">
    <text evidence="5">The sequence shown here is derived from an EMBL/GenBank/DDBJ whole genome shotgun (WGS) entry which is preliminary data.</text>
</comment>
<keyword evidence="1" id="KW-0479">Metal-binding</keyword>
<keyword evidence="6" id="KW-1185">Reference proteome</keyword>
<dbReference type="RefSeq" id="WP_230057312.1">
    <property type="nucleotide sequence ID" value="NZ_CAJHOE010000004.1"/>
</dbReference>
<accession>A0ABM8Q7M5</accession>
<dbReference type="EMBL" id="CAJHOE010000004">
    <property type="protein sequence ID" value="CAD7288872.1"/>
    <property type="molecule type" value="Genomic_DNA"/>
</dbReference>
<organism evidence="5 6">
    <name type="scientific">Campylobacter suis</name>
    <dbReference type="NCBI Taxonomy" id="2790657"/>
    <lineage>
        <taxon>Bacteria</taxon>
        <taxon>Pseudomonadati</taxon>
        <taxon>Campylobacterota</taxon>
        <taxon>Epsilonproteobacteria</taxon>
        <taxon>Campylobacterales</taxon>
        <taxon>Campylobacteraceae</taxon>
        <taxon>Campylobacter</taxon>
    </lineage>
</organism>
<dbReference type="Pfam" id="PF04055">
    <property type="entry name" value="Radical_SAM"/>
    <property type="match status" value="1"/>
</dbReference>
<keyword evidence="3" id="KW-0411">Iron-sulfur</keyword>
<evidence type="ECO:0000256" key="2">
    <source>
        <dbReference type="ARBA" id="ARBA00023004"/>
    </source>
</evidence>
<dbReference type="SUPFAM" id="SSF102114">
    <property type="entry name" value="Radical SAM enzymes"/>
    <property type="match status" value="1"/>
</dbReference>
<dbReference type="Gene3D" id="3.80.30.30">
    <property type="match status" value="1"/>
</dbReference>
<dbReference type="CDD" id="cd01335">
    <property type="entry name" value="Radical_SAM"/>
    <property type="match status" value="1"/>
</dbReference>
<dbReference type="SFLD" id="SFLDS00029">
    <property type="entry name" value="Radical_SAM"/>
    <property type="match status" value="1"/>
</dbReference>
<reference evidence="5 6" key="1">
    <citation type="submission" date="2020-11" db="EMBL/GenBank/DDBJ databases">
        <authorList>
            <person name="Peeters C."/>
        </authorList>
    </citation>
    <scope>NUCLEOTIDE SEQUENCE [LARGE SCALE GENOMIC DNA]</scope>
    <source>
        <strain evidence="5 6">LMG 8286</strain>
    </source>
</reference>
<feature type="domain" description="Radical SAM core" evidence="4">
    <location>
        <begin position="22"/>
        <end position="181"/>
    </location>
</feature>
<proteinExistence type="predicted"/>
<dbReference type="InterPro" id="IPR007197">
    <property type="entry name" value="rSAM"/>
</dbReference>
<evidence type="ECO:0000256" key="1">
    <source>
        <dbReference type="ARBA" id="ARBA00022723"/>
    </source>
</evidence>
<dbReference type="InterPro" id="IPR040086">
    <property type="entry name" value="MJ0683-like"/>
</dbReference>
<evidence type="ECO:0000259" key="4">
    <source>
        <dbReference type="Pfam" id="PF04055"/>
    </source>
</evidence>
<dbReference type="SFLD" id="SFLDG01084">
    <property type="entry name" value="Uncharacterised_Radical_SAM_Su"/>
    <property type="match status" value="1"/>
</dbReference>